<dbReference type="InterPro" id="IPR037278">
    <property type="entry name" value="ARFGAP/RecO"/>
</dbReference>
<dbReference type="HAMAP" id="MF_00201">
    <property type="entry name" value="RecO"/>
    <property type="match status" value="1"/>
</dbReference>
<keyword evidence="10" id="KW-1185">Reference proteome</keyword>
<dbReference type="Gene3D" id="2.40.50.140">
    <property type="entry name" value="Nucleic acid-binding proteins"/>
    <property type="match status" value="1"/>
</dbReference>
<dbReference type="Proteomes" id="UP000061546">
    <property type="component" value="Chromosome"/>
</dbReference>
<dbReference type="STRING" id="1074467.JP39_05960"/>
<evidence type="ECO:0000313" key="10">
    <source>
        <dbReference type="Proteomes" id="UP000061546"/>
    </source>
</evidence>
<dbReference type="PANTHER" id="PTHR33991:SF1">
    <property type="entry name" value="DNA REPAIR PROTEIN RECO"/>
    <property type="match status" value="1"/>
</dbReference>
<dbReference type="RefSeq" id="WP_041501062.1">
    <property type="nucleotide sequence ID" value="NZ_BJDV01000015.1"/>
</dbReference>
<dbReference type="SUPFAM" id="SSF50249">
    <property type="entry name" value="Nucleic acid-binding proteins"/>
    <property type="match status" value="1"/>
</dbReference>
<dbReference type="InterPro" id="IPR003717">
    <property type="entry name" value="RecO"/>
</dbReference>
<reference evidence="9 10" key="1">
    <citation type="submission" date="2015-08" db="EMBL/GenBank/DDBJ databases">
        <title>Genomic sequence of Lactobacillus heilongjiangensis DSM 28069, isolated from Chinese traditional pickle.</title>
        <authorList>
            <person name="Jiang X."/>
            <person name="Zheng B."/>
            <person name="Cheng H."/>
        </authorList>
    </citation>
    <scope>NUCLEOTIDE SEQUENCE [LARGE SCALE GENOMIC DNA]</scope>
    <source>
        <strain evidence="9 10">DSM 28069</strain>
    </source>
</reference>
<evidence type="ECO:0000256" key="7">
    <source>
        <dbReference type="HAMAP-Rule" id="MF_00201"/>
    </source>
</evidence>
<comment type="similarity">
    <text evidence="1 7">Belongs to the RecO family.</text>
</comment>
<evidence type="ECO:0000256" key="5">
    <source>
        <dbReference type="ARBA" id="ARBA00023204"/>
    </source>
</evidence>
<gene>
    <name evidence="7" type="primary">recO</name>
    <name evidence="9" type="ORF">JP39_05960</name>
</gene>
<keyword evidence="4 7" id="KW-0233">DNA recombination</keyword>
<evidence type="ECO:0000256" key="4">
    <source>
        <dbReference type="ARBA" id="ARBA00023172"/>
    </source>
</evidence>
<dbReference type="Pfam" id="PF11967">
    <property type="entry name" value="RecO_N"/>
    <property type="match status" value="1"/>
</dbReference>
<dbReference type="GO" id="GO:0006302">
    <property type="term" value="P:double-strand break repair"/>
    <property type="evidence" value="ECO:0007669"/>
    <property type="project" value="TreeGrafter"/>
</dbReference>
<dbReference type="InterPro" id="IPR042242">
    <property type="entry name" value="RecO_C"/>
</dbReference>
<protein>
    <recommendedName>
        <fullName evidence="2 7">DNA repair protein RecO</fullName>
    </recommendedName>
    <alternativeName>
        <fullName evidence="6 7">Recombination protein O</fullName>
    </alternativeName>
</protein>
<dbReference type="AlphaFoldDB" id="A0A0K2LCE7"/>
<evidence type="ECO:0000313" key="9">
    <source>
        <dbReference type="EMBL" id="ALB28940.1"/>
    </source>
</evidence>
<dbReference type="GO" id="GO:0006310">
    <property type="term" value="P:DNA recombination"/>
    <property type="evidence" value="ECO:0007669"/>
    <property type="project" value="UniProtKB-UniRule"/>
</dbReference>
<dbReference type="KEGG" id="lhi:JP39_05960"/>
<dbReference type="GO" id="GO:0043590">
    <property type="term" value="C:bacterial nucleoid"/>
    <property type="evidence" value="ECO:0007669"/>
    <property type="project" value="TreeGrafter"/>
</dbReference>
<dbReference type="InterPro" id="IPR022572">
    <property type="entry name" value="DNA_rep/recomb_RecO_N"/>
</dbReference>
<keyword evidence="5 7" id="KW-0234">DNA repair</keyword>
<dbReference type="Gene3D" id="1.20.1440.120">
    <property type="entry name" value="Recombination protein O, C-terminal domain"/>
    <property type="match status" value="1"/>
</dbReference>
<dbReference type="NCBIfam" id="TIGR00613">
    <property type="entry name" value="reco"/>
    <property type="match status" value="1"/>
</dbReference>
<dbReference type="EMBL" id="CP012559">
    <property type="protein sequence ID" value="ALB28940.1"/>
    <property type="molecule type" value="Genomic_DNA"/>
</dbReference>
<evidence type="ECO:0000256" key="2">
    <source>
        <dbReference type="ARBA" id="ARBA00021310"/>
    </source>
</evidence>
<dbReference type="OrthoDB" id="9797083at2"/>
<organism evidence="9 10">
    <name type="scientific">Companilactobacillus heilongjiangensis</name>
    <dbReference type="NCBI Taxonomy" id="1074467"/>
    <lineage>
        <taxon>Bacteria</taxon>
        <taxon>Bacillati</taxon>
        <taxon>Bacillota</taxon>
        <taxon>Bacilli</taxon>
        <taxon>Lactobacillales</taxon>
        <taxon>Lactobacillaceae</taxon>
        <taxon>Companilactobacillus</taxon>
    </lineage>
</organism>
<accession>A0A0K2LCE7</accession>
<feature type="domain" description="DNA replication/recombination mediator RecO N-terminal" evidence="8">
    <location>
        <begin position="8"/>
        <end position="82"/>
    </location>
</feature>
<evidence type="ECO:0000259" key="8">
    <source>
        <dbReference type="Pfam" id="PF11967"/>
    </source>
</evidence>
<sequence>MANTPTNFFGIVVRRQRYKERDALVTILTREYGFRTFFVRGTQNAKSKISGSVITFSYGEYTGVIKDNGLSFLNSASNIKQFDEIMQDIELNAYATFLFDLYHEAFVDDPIPDSWYRLLFKSLLYIENGYDAQIIVNIMQMKLLDAFGVSPNMDSCVVGGETEGNFDFSVLLGGLLCSKHFDSDIHRLHIPKRIVYFLRLFSKISLDQVGKIEIKENNKDLIQHAIDSIYLGTVGYYPKSKTFIDRMKRWHM</sequence>
<dbReference type="PANTHER" id="PTHR33991">
    <property type="entry name" value="DNA REPAIR PROTEIN RECO"/>
    <property type="match status" value="1"/>
</dbReference>
<evidence type="ECO:0000256" key="6">
    <source>
        <dbReference type="ARBA" id="ARBA00033409"/>
    </source>
</evidence>
<dbReference type="InterPro" id="IPR012340">
    <property type="entry name" value="NA-bd_OB-fold"/>
</dbReference>
<evidence type="ECO:0000256" key="3">
    <source>
        <dbReference type="ARBA" id="ARBA00022763"/>
    </source>
</evidence>
<dbReference type="Pfam" id="PF02565">
    <property type="entry name" value="RecO_C"/>
    <property type="match status" value="1"/>
</dbReference>
<keyword evidence="3 7" id="KW-0227">DNA damage</keyword>
<dbReference type="SUPFAM" id="SSF57863">
    <property type="entry name" value="ArfGap/RecO-like zinc finger"/>
    <property type="match status" value="1"/>
</dbReference>
<evidence type="ECO:0000256" key="1">
    <source>
        <dbReference type="ARBA" id="ARBA00007452"/>
    </source>
</evidence>
<comment type="function">
    <text evidence="7">Involved in DNA repair and RecF pathway recombination.</text>
</comment>
<name>A0A0K2LCE7_9LACO</name>
<proteinExistence type="inferred from homology"/>